<dbReference type="InterPro" id="IPR021720">
    <property type="entry name" value="Malectin_dom"/>
</dbReference>
<dbReference type="Pfam" id="PF07714">
    <property type="entry name" value="PK_Tyr_Ser-Thr"/>
    <property type="match status" value="1"/>
</dbReference>
<dbReference type="Gene3D" id="3.30.200.20">
    <property type="entry name" value="Phosphorylase Kinase, domain 1"/>
    <property type="match status" value="1"/>
</dbReference>
<dbReference type="CDD" id="cd14066">
    <property type="entry name" value="STKc_IRAK"/>
    <property type="match status" value="1"/>
</dbReference>
<dbReference type="OMA" id="DEQEDTH"/>
<dbReference type="EnsemblPlants" id="Kaladp0095s0063.1.v1.1">
    <property type="protein sequence ID" value="Kaladp0095s0063.1.v1.1"/>
    <property type="gene ID" value="Kaladp0095s0063.v1.1"/>
</dbReference>
<evidence type="ECO:0000256" key="6">
    <source>
        <dbReference type="ARBA" id="ARBA00022679"/>
    </source>
</evidence>
<keyword evidence="14 20" id="KW-0472">Membrane</keyword>
<feature type="binding site" evidence="19">
    <location>
        <position position="694"/>
    </location>
    <ligand>
        <name>ATP</name>
        <dbReference type="ChEBI" id="CHEBI:30616"/>
    </ligand>
</feature>
<dbReference type="FunFam" id="1.10.510.10:FF:000044">
    <property type="entry name" value="Putative LRR receptor-like serine/threonine-protein kinase"/>
    <property type="match status" value="1"/>
</dbReference>
<accession>A0A7N0V1U1</accession>
<dbReference type="InterPro" id="IPR001611">
    <property type="entry name" value="Leu-rich_rpt"/>
</dbReference>
<dbReference type="FunFam" id="2.60.120.430:FF:000004">
    <property type="entry name" value="Putative leucine-rich repeat receptor-like serine/threonine-protein kinase"/>
    <property type="match status" value="1"/>
</dbReference>
<evidence type="ECO:0000256" key="18">
    <source>
        <dbReference type="ARBA" id="ARBA00048679"/>
    </source>
</evidence>
<evidence type="ECO:0000256" key="17">
    <source>
        <dbReference type="ARBA" id="ARBA00047899"/>
    </source>
</evidence>
<keyword evidence="9" id="KW-0677">Repeat</keyword>
<protein>
    <recommendedName>
        <fullName evidence="2">non-specific serine/threonine protein kinase</fullName>
        <ecNumber evidence="2">2.7.11.1</ecNumber>
    </recommendedName>
</protein>
<dbReference type="PROSITE" id="PS00107">
    <property type="entry name" value="PROTEIN_KINASE_ATP"/>
    <property type="match status" value="1"/>
</dbReference>
<evidence type="ECO:0000259" key="21">
    <source>
        <dbReference type="PROSITE" id="PS50011"/>
    </source>
</evidence>
<evidence type="ECO:0000256" key="2">
    <source>
        <dbReference type="ARBA" id="ARBA00012513"/>
    </source>
</evidence>
<dbReference type="PANTHER" id="PTHR48006">
    <property type="entry name" value="LEUCINE-RICH REPEAT-CONTAINING PROTEIN DDB_G0281931-RELATED"/>
    <property type="match status" value="1"/>
</dbReference>
<evidence type="ECO:0000256" key="13">
    <source>
        <dbReference type="ARBA" id="ARBA00022989"/>
    </source>
</evidence>
<comment type="subcellular location">
    <subcellularLocation>
        <location evidence="1">Membrane</location>
        <topology evidence="1">Single-pass type I membrane protein</topology>
    </subcellularLocation>
</comment>
<dbReference type="Pfam" id="PF13855">
    <property type="entry name" value="LRR_8"/>
    <property type="match status" value="1"/>
</dbReference>
<keyword evidence="3" id="KW-0723">Serine/threonine-protein kinase</keyword>
<keyword evidence="10 19" id="KW-0547">Nucleotide-binding</keyword>
<feature type="transmembrane region" description="Helical" evidence="20">
    <location>
        <begin position="611"/>
        <end position="631"/>
    </location>
</feature>
<evidence type="ECO:0000256" key="7">
    <source>
        <dbReference type="ARBA" id="ARBA00022692"/>
    </source>
</evidence>
<evidence type="ECO:0000256" key="1">
    <source>
        <dbReference type="ARBA" id="ARBA00004479"/>
    </source>
</evidence>
<keyword evidence="12 19" id="KW-0067">ATP-binding</keyword>
<keyword evidence="13 20" id="KW-1133">Transmembrane helix</keyword>
<evidence type="ECO:0000256" key="10">
    <source>
        <dbReference type="ARBA" id="ARBA00022741"/>
    </source>
</evidence>
<evidence type="ECO:0000256" key="12">
    <source>
        <dbReference type="ARBA" id="ARBA00022840"/>
    </source>
</evidence>
<keyword evidence="5" id="KW-0433">Leucine-rich repeat</keyword>
<evidence type="ECO:0000256" key="5">
    <source>
        <dbReference type="ARBA" id="ARBA00022614"/>
    </source>
</evidence>
<proteinExistence type="predicted"/>
<evidence type="ECO:0000256" key="3">
    <source>
        <dbReference type="ARBA" id="ARBA00022527"/>
    </source>
</evidence>
<dbReference type="PROSITE" id="PS00108">
    <property type="entry name" value="PROTEIN_KINASE_ST"/>
    <property type="match status" value="1"/>
</dbReference>
<dbReference type="InterPro" id="IPR017441">
    <property type="entry name" value="Protein_kinase_ATP_BS"/>
</dbReference>
<organism evidence="22 23">
    <name type="scientific">Kalanchoe fedtschenkoi</name>
    <name type="common">Lavender scallops</name>
    <name type="synonym">South American air plant</name>
    <dbReference type="NCBI Taxonomy" id="63787"/>
    <lineage>
        <taxon>Eukaryota</taxon>
        <taxon>Viridiplantae</taxon>
        <taxon>Streptophyta</taxon>
        <taxon>Embryophyta</taxon>
        <taxon>Tracheophyta</taxon>
        <taxon>Spermatophyta</taxon>
        <taxon>Magnoliopsida</taxon>
        <taxon>eudicotyledons</taxon>
        <taxon>Gunneridae</taxon>
        <taxon>Pentapetalae</taxon>
        <taxon>Saxifragales</taxon>
        <taxon>Crassulaceae</taxon>
        <taxon>Kalanchoe</taxon>
    </lineage>
</organism>
<dbReference type="FunFam" id="3.30.200.20:FF:000217">
    <property type="entry name" value="probable LRR receptor-like serine/threonine-protein kinase At1g53430"/>
    <property type="match status" value="1"/>
</dbReference>
<evidence type="ECO:0000256" key="20">
    <source>
        <dbReference type="SAM" id="Phobius"/>
    </source>
</evidence>
<dbReference type="AlphaFoldDB" id="A0A7N0V1U1"/>
<evidence type="ECO:0000256" key="9">
    <source>
        <dbReference type="ARBA" id="ARBA00022737"/>
    </source>
</evidence>
<evidence type="ECO:0000256" key="19">
    <source>
        <dbReference type="PROSITE-ProRule" id="PRU10141"/>
    </source>
</evidence>
<dbReference type="FunFam" id="3.80.10.10:FF:001022">
    <property type="entry name" value="Probable LRR receptor-like serine/threonine-protein kinase At1g53420"/>
    <property type="match status" value="1"/>
</dbReference>
<dbReference type="Pfam" id="PF11721">
    <property type="entry name" value="Malectin"/>
    <property type="match status" value="1"/>
</dbReference>
<evidence type="ECO:0000256" key="14">
    <source>
        <dbReference type="ARBA" id="ARBA00023136"/>
    </source>
</evidence>
<dbReference type="PANTHER" id="PTHR48006:SF81">
    <property type="entry name" value="PROTEIN KINASE DOMAIN-CONTAINING PROTEIN"/>
    <property type="match status" value="1"/>
</dbReference>
<dbReference type="Gene3D" id="2.60.120.430">
    <property type="entry name" value="Galactose-binding lectin"/>
    <property type="match status" value="1"/>
</dbReference>
<dbReference type="InterPro" id="IPR000719">
    <property type="entry name" value="Prot_kinase_dom"/>
</dbReference>
<dbReference type="InterPro" id="IPR051824">
    <property type="entry name" value="LRR_Rcpt-Like_S/T_Kinase"/>
</dbReference>
<dbReference type="InterPro" id="IPR001245">
    <property type="entry name" value="Ser-Thr/Tyr_kinase_cat_dom"/>
</dbReference>
<keyword evidence="7 20" id="KW-0812">Transmembrane</keyword>
<keyword evidence="6" id="KW-0808">Transferase</keyword>
<evidence type="ECO:0000256" key="8">
    <source>
        <dbReference type="ARBA" id="ARBA00022729"/>
    </source>
</evidence>
<dbReference type="InterPro" id="IPR008271">
    <property type="entry name" value="Ser/Thr_kinase_AS"/>
</dbReference>
<keyword evidence="23" id="KW-1185">Reference proteome</keyword>
<dbReference type="GO" id="GO:0004674">
    <property type="term" value="F:protein serine/threonine kinase activity"/>
    <property type="evidence" value="ECO:0007669"/>
    <property type="project" value="UniProtKB-KW"/>
</dbReference>
<dbReference type="PROSITE" id="PS51450">
    <property type="entry name" value="LRR"/>
    <property type="match status" value="1"/>
</dbReference>
<dbReference type="Gene3D" id="1.10.510.10">
    <property type="entry name" value="Transferase(Phosphotransferase) domain 1"/>
    <property type="match status" value="1"/>
</dbReference>
<dbReference type="InterPro" id="IPR032675">
    <property type="entry name" value="LRR_dom_sf"/>
</dbReference>
<dbReference type="Gene3D" id="3.80.10.10">
    <property type="entry name" value="Ribonuclease Inhibitor"/>
    <property type="match status" value="2"/>
</dbReference>
<keyword evidence="15" id="KW-0675">Receptor</keyword>
<keyword evidence="16" id="KW-0325">Glycoprotein</keyword>
<comment type="catalytic activity">
    <reaction evidence="18">
        <text>L-seryl-[protein] + ATP = O-phospho-L-seryl-[protein] + ADP + H(+)</text>
        <dbReference type="Rhea" id="RHEA:17989"/>
        <dbReference type="Rhea" id="RHEA-COMP:9863"/>
        <dbReference type="Rhea" id="RHEA-COMP:11604"/>
        <dbReference type="ChEBI" id="CHEBI:15378"/>
        <dbReference type="ChEBI" id="CHEBI:29999"/>
        <dbReference type="ChEBI" id="CHEBI:30616"/>
        <dbReference type="ChEBI" id="CHEBI:83421"/>
        <dbReference type="ChEBI" id="CHEBI:456216"/>
        <dbReference type="EC" id="2.7.11.1"/>
    </reaction>
</comment>
<evidence type="ECO:0000256" key="11">
    <source>
        <dbReference type="ARBA" id="ARBA00022777"/>
    </source>
</evidence>
<evidence type="ECO:0000256" key="4">
    <source>
        <dbReference type="ARBA" id="ARBA00022553"/>
    </source>
</evidence>
<evidence type="ECO:0000313" key="23">
    <source>
        <dbReference type="Proteomes" id="UP000594263"/>
    </source>
</evidence>
<dbReference type="GO" id="GO:0005524">
    <property type="term" value="F:ATP binding"/>
    <property type="evidence" value="ECO:0007669"/>
    <property type="project" value="UniProtKB-UniRule"/>
</dbReference>
<dbReference type="SMART" id="SM00220">
    <property type="entry name" value="S_TKc"/>
    <property type="match status" value="1"/>
</dbReference>
<evidence type="ECO:0000256" key="15">
    <source>
        <dbReference type="ARBA" id="ARBA00023170"/>
    </source>
</evidence>
<dbReference type="PROSITE" id="PS50011">
    <property type="entry name" value="PROTEIN_KINASE_DOM"/>
    <property type="match status" value="1"/>
</dbReference>
<keyword evidence="4" id="KW-0597">Phosphoprotein</keyword>
<feature type="domain" description="Protein kinase" evidence="21">
    <location>
        <begin position="666"/>
        <end position="945"/>
    </location>
</feature>
<evidence type="ECO:0000313" key="22">
    <source>
        <dbReference type="EnsemblPlants" id="Kaladp0095s0063.1.v1.1"/>
    </source>
</evidence>
<dbReference type="Gramene" id="Kaladp0095s0063.1.v1.1">
    <property type="protein sequence ID" value="Kaladp0095s0063.1.v1.1"/>
    <property type="gene ID" value="Kaladp0095s0063.v1.1"/>
</dbReference>
<sequence length="1004" mass="109845">MKPSYSPYFPFAAAFAIAFTCFSTFGHGAATLPAAEVKTLDRIGDSLGKIDWNFSVDPCSGRSGWNKSTDDQVVCDCTFANHTVCHVTSIRVRSQSLPGVLPPELADLPFIQEIDLCRNYLNGTIPAEWGSTKLVKIALLGNRLSGSIPKEIGNISTLTTLVLEFNLLSGSLPPELGRLSRLQRMLLTSNNFSGEIPATFAKLMMLEQFCLGDSFFSGKIPNFIQNWIKLNTLFLQGSGLAGPIPSNISHLSNLTDLRITDLDGLEGAFPSLKGLNLEILILRSCNIGGGLPAYLGRMSNLEVLDLSFNKLTGMIPENFSSLSSTKYIYLTGNSLSGTVPDWMQNSKNKVDLSYNNFVLGNSTTSTCQPLRVNIFGNPLVSNTFGTTPCSRNADCPNKFGSFHINSGGNAYNNGNITYEGDMEIAGPSSYYLSPTNWALSNTGHFLDNHSLSNIYTITDQSALSRGTSRLDMDARISAISLTYYGFCLENGNYTIDLYFAETMFTSDNTYRSLGKRVFDVYIQGKLELKDFNIAAEAGGNGKGIVKTFARSVLNGTLEIRFQWAGKGTTAIPSKGVYGPLISAISAVNPNYLPPKATIAYRSSTGRFSTGVIVGIVIAVLAVLLLLALLWWKFCMQQIRMGDELKGLDLQTNSFTLRQIKAATNNFDPANKIGEGGFGSVFKGHLADGTIIAVKQLSSKSKQGNREFVNEIGMISALQHPHLVKLHGCCIEGNQLLVIYEYMANNSLARALFADFEDSKLELDWPTRYKICIGIARGLAYLHEESVLKIVHRDIKATNVLLDADLTPKISDFGLARLREDENTHINTRIAGTFGYMAPEYAMRGYLTEKADVYSFGIVALEILSGKSNTCHKAKDDGTYLHDWALILKEKGQLMDLIDPRLGGDFNKDEVMTMIEIILLCTVASPAERPAMSSVVTILEGKSNAVDLVKSDTSLPTSELRSVNLYPVSHQDESSTSASMPDLYPVNTDSDCWQIESTFESEVSH</sequence>
<dbReference type="SUPFAM" id="SSF56112">
    <property type="entry name" value="Protein kinase-like (PK-like)"/>
    <property type="match status" value="1"/>
</dbReference>
<keyword evidence="11" id="KW-0418">Kinase</keyword>
<comment type="catalytic activity">
    <reaction evidence="17">
        <text>L-threonyl-[protein] + ATP = O-phospho-L-threonyl-[protein] + ADP + H(+)</text>
        <dbReference type="Rhea" id="RHEA:46608"/>
        <dbReference type="Rhea" id="RHEA-COMP:11060"/>
        <dbReference type="Rhea" id="RHEA-COMP:11605"/>
        <dbReference type="ChEBI" id="CHEBI:15378"/>
        <dbReference type="ChEBI" id="CHEBI:30013"/>
        <dbReference type="ChEBI" id="CHEBI:30616"/>
        <dbReference type="ChEBI" id="CHEBI:61977"/>
        <dbReference type="ChEBI" id="CHEBI:456216"/>
        <dbReference type="EC" id="2.7.11.1"/>
    </reaction>
</comment>
<dbReference type="InterPro" id="IPR011009">
    <property type="entry name" value="Kinase-like_dom_sf"/>
</dbReference>
<dbReference type="EC" id="2.7.11.1" evidence="2"/>
<dbReference type="SUPFAM" id="SSF52058">
    <property type="entry name" value="L domain-like"/>
    <property type="match status" value="1"/>
</dbReference>
<keyword evidence="8" id="KW-0732">Signal</keyword>
<dbReference type="GO" id="GO:0016020">
    <property type="term" value="C:membrane"/>
    <property type="evidence" value="ECO:0007669"/>
    <property type="project" value="UniProtKB-SubCell"/>
</dbReference>
<evidence type="ECO:0000256" key="16">
    <source>
        <dbReference type="ARBA" id="ARBA00023180"/>
    </source>
</evidence>
<name>A0A7N0V1U1_KALFE</name>
<reference evidence="22" key="1">
    <citation type="submission" date="2021-01" db="UniProtKB">
        <authorList>
            <consortium name="EnsemblPlants"/>
        </authorList>
    </citation>
    <scope>IDENTIFICATION</scope>
</reference>
<dbReference type="Proteomes" id="UP000594263">
    <property type="component" value="Unplaced"/>
</dbReference>